<dbReference type="InterPro" id="IPR008727">
    <property type="entry name" value="PAAR_motif"/>
</dbReference>
<dbReference type="RefSeq" id="WP_243412985.1">
    <property type="nucleotide sequence ID" value="NZ_JACHVZ010000003.1"/>
</dbReference>
<accession>A0ABR6FHR4</accession>
<comment type="caution">
    <text evidence="1">The sequence shown here is derived from an EMBL/GenBank/DDBJ whole genome shotgun (WGS) entry which is preliminary data.</text>
</comment>
<evidence type="ECO:0000313" key="2">
    <source>
        <dbReference type="Proteomes" id="UP000533533"/>
    </source>
</evidence>
<evidence type="ECO:0000313" key="1">
    <source>
        <dbReference type="EMBL" id="MBB2926964.1"/>
    </source>
</evidence>
<keyword evidence="2" id="KW-1185">Reference proteome</keyword>
<dbReference type="Proteomes" id="UP000533533">
    <property type="component" value="Unassembled WGS sequence"/>
</dbReference>
<proteinExistence type="predicted"/>
<organism evidence="1 2">
    <name type="scientific">Paraburkholderia silvatlantica</name>
    <dbReference type="NCBI Taxonomy" id="321895"/>
    <lineage>
        <taxon>Bacteria</taxon>
        <taxon>Pseudomonadati</taxon>
        <taxon>Pseudomonadota</taxon>
        <taxon>Betaproteobacteria</taxon>
        <taxon>Burkholderiales</taxon>
        <taxon>Burkholderiaceae</taxon>
        <taxon>Paraburkholderia</taxon>
    </lineage>
</organism>
<reference evidence="1 2" key="1">
    <citation type="submission" date="2020-08" db="EMBL/GenBank/DDBJ databases">
        <title>Genomic Encyclopedia of Type Strains, Phase IV (KMG-V): Genome sequencing to study the core and pangenomes of soil and plant-associated prokaryotes.</title>
        <authorList>
            <person name="Whitman W."/>
        </authorList>
    </citation>
    <scope>NUCLEOTIDE SEQUENCE [LARGE SCALE GENOMIC DNA]</scope>
    <source>
        <strain evidence="1 2">SRMrh-85</strain>
    </source>
</reference>
<sequence>MSNQKERKGTLYAFATLGARTERGGYITKATSGLVICDLRAALVGDIVTYPDGSQAVIMDGSGSLVSDRATCFVLVGSTLSNGDKIVSTPWGDRESGLFVAEGETPEGLFDASYVPPPCIPGERFALYGSTTARGGVLRDPGGEWNVDGERVRVGVIGDKVHYANGTTARIVSGLAIKTNPTMAQFAYVGSVLDNGDTITDSPDRKGSAWLDTWEVVTEEAMKSRGEAV</sequence>
<gene>
    <name evidence="1" type="ORF">FHX59_001373</name>
</gene>
<dbReference type="EMBL" id="JACHVZ010000003">
    <property type="protein sequence ID" value="MBB2926964.1"/>
    <property type="molecule type" value="Genomic_DNA"/>
</dbReference>
<protein>
    <submittedName>
        <fullName evidence="1">Zn-binding protein involved in type VI secretion</fullName>
    </submittedName>
</protein>
<dbReference type="Pfam" id="PF05488">
    <property type="entry name" value="PAAR_motif"/>
    <property type="match status" value="1"/>
</dbReference>
<name>A0ABR6FHR4_9BURK</name>